<feature type="compositionally biased region" description="Polar residues" evidence="5">
    <location>
        <begin position="351"/>
        <end position="360"/>
    </location>
</feature>
<gene>
    <name evidence="7" type="ORF">ANANG_G00288350</name>
</gene>
<comment type="caution">
    <text evidence="7">The sequence shown here is derived from an EMBL/GenBank/DDBJ whole genome shotgun (WGS) entry which is preliminary data.</text>
</comment>
<dbReference type="PANTHER" id="PTHR14955">
    <property type="entry name" value="RETINOIC ACID INDUCED 1/TRANSCRIPTION FACTOR 20"/>
    <property type="match status" value="1"/>
</dbReference>
<dbReference type="InterPro" id="IPR034732">
    <property type="entry name" value="EPHD"/>
</dbReference>
<evidence type="ECO:0000256" key="4">
    <source>
        <dbReference type="ARBA" id="ARBA00022833"/>
    </source>
</evidence>
<organism evidence="7 8">
    <name type="scientific">Anguilla anguilla</name>
    <name type="common">European freshwater eel</name>
    <name type="synonym">Muraena anguilla</name>
    <dbReference type="NCBI Taxonomy" id="7936"/>
    <lineage>
        <taxon>Eukaryota</taxon>
        <taxon>Metazoa</taxon>
        <taxon>Chordata</taxon>
        <taxon>Craniata</taxon>
        <taxon>Vertebrata</taxon>
        <taxon>Euteleostomi</taxon>
        <taxon>Actinopterygii</taxon>
        <taxon>Neopterygii</taxon>
        <taxon>Teleostei</taxon>
        <taxon>Anguilliformes</taxon>
        <taxon>Anguillidae</taxon>
        <taxon>Anguilla</taxon>
    </lineage>
</organism>
<sequence length="760" mass="83997">MSKNFPSDLEDKIYQDLQSQYYSDQREPAGKASHALGYSCDKDIPPEVKSETYKSEAPTDYDTLENTDPFMWRDDLRHQDHYLPTKVEDSVQQQQFGSEVEHFEEKLLSVMGHEKQEIPEEQCPIPHDLMGPEERLENRNSPSSKNSVNCRLLSCDMGESHGLAKEQGDEQHPSVDAAGKEPAVGEKRPAVRDTLTSSYSTETVFPLQGEQAVPAPQVRGNIEHRDAEVLEPDSPQLPGKSVMHPAPSWADTPPSPKKGDDDIEPGISCPSAVMPSPSAKSEPMALSSNLGALHRKHTRGRRGRPGRPSHMGARIRALVSTEDKEVPSVIASSKGTLFPDELIGISDSKDISSQMPTLSASEGFPSRMRTRSFTTQAIPKACAQLKRRPGPKPSEDCPAANPPPPPKGLISKIKCIKQRDLEQDTWGYAKGKRGLGLNTPPDENQETQSLPMVLPVKDQKSMVLRSRKQTEEIPVKEKEKKDKLPSHCVIINRPEEETLLLRERRRRKKASVNVMATSILTQATAPSFSQAMLQGPLVNAGLSGRSLTCCLCGKPANYRELGDLCGPYYPEDSVPRKALSFLPKLEHVEAGEMVGNSTTVEPNTSPLKSDSIKDPGRWGRCGSGQHRRVERVLGVGRTSRPSFREQYRRLRLLQGEGQGWGRAGLRTLQMEAEAKEHWAHEACAIWTRRVVLIAGKLYGLTEAARAAAQMCCSACQSVGASISCCREGCSQIFHFVCAKDMGCLFQEDNFSVKCVEHKDL</sequence>
<dbReference type="EMBL" id="JAFIRN010000017">
    <property type="protein sequence ID" value="KAG5832179.1"/>
    <property type="molecule type" value="Genomic_DNA"/>
</dbReference>
<feature type="compositionally biased region" description="Basic and acidic residues" evidence="5">
    <location>
        <begin position="161"/>
        <end position="173"/>
    </location>
</feature>
<feature type="compositionally biased region" description="Polar residues" evidence="5">
    <location>
        <begin position="596"/>
        <end position="608"/>
    </location>
</feature>
<dbReference type="Proteomes" id="UP001044222">
    <property type="component" value="Chromosome 17"/>
</dbReference>
<evidence type="ECO:0000256" key="5">
    <source>
        <dbReference type="SAM" id="MobiDB-lite"/>
    </source>
</evidence>
<protein>
    <recommendedName>
        <fullName evidence="6">PHD-type domain-containing protein</fullName>
    </recommendedName>
</protein>
<feature type="compositionally biased region" description="Basic residues" evidence="5">
    <location>
        <begin position="293"/>
        <end position="307"/>
    </location>
</feature>
<keyword evidence="1" id="KW-0597">Phosphoprotein</keyword>
<dbReference type="InterPro" id="IPR013083">
    <property type="entry name" value="Znf_RING/FYVE/PHD"/>
</dbReference>
<evidence type="ECO:0000313" key="7">
    <source>
        <dbReference type="EMBL" id="KAG5832179.1"/>
    </source>
</evidence>
<dbReference type="GO" id="GO:0032922">
    <property type="term" value="P:circadian regulation of gene expression"/>
    <property type="evidence" value="ECO:0007669"/>
    <property type="project" value="TreeGrafter"/>
</dbReference>
<evidence type="ECO:0000259" key="6">
    <source>
        <dbReference type="PROSITE" id="PS51805"/>
    </source>
</evidence>
<feature type="region of interest" description="Disordered" evidence="5">
    <location>
        <begin position="161"/>
        <end position="312"/>
    </location>
</feature>
<evidence type="ECO:0000256" key="1">
    <source>
        <dbReference type="ARBA" id="ARBA00022553"/>
    </source>
</evidence>
<keyword evidence="3" id="KW-0863">Zinc-finger</keyword>
<proteinExistence type="predicted"/>
<feature type="compositionally biased region" description="Basic and acidic residues" evidence="5">
    <location>
        <begin position="40"/>
        <end position="54"/>
    </location>
</feature>
<dbReference type="InterPro" id="IPR052440">
    <property type="entry name" value="Trans_Reg/Chrom_Remod"/>
</dbReference>
<feature type="region of interest" description="Disordered" evidence="5">
    <location>
        <begin position="19"/>
        <end position="66"/>
    </location>
</feature>
<keyword evidence="8" id="KW-1185">Reference proteome</keyword>
<dbReference type="GO" id="GO:0005634">
    <property type="term" value="C:nucleus"/>
    <property type="evidence" value="ECO:0007669"/>
    <property type="project" value="TreeGrafter"/>
</dbReference>
<accession>A0A9D3LMC8</accession>
<keyword evidence="4" id="KW-0862">Zinc</keyword>
<evidence type="ECO:0000256" key="2">
    <source>
        <dbReference type="ARBA" id="ARBA00022723"/>
    </source>
</evidence>
<evidence type="ECO:0000256" key="3">
    <source>
        <dbReference type="ARBA" id="ARBA00022771"/>
    </source>
</evidence>
<dbReference type="Pfam" id="PF13771">
    <property type="entry name" value="zf-HC5HC2H"/>
    <property type="match status" value="1"/>
</dbReference>
<feature type="region of interest" description="Disordered" evidence="5">
    <location>
        <begin position="348"/>
        <end position="369"/>
    </location>
</feature>
<dbReference type="GO" id="GO:0008270">
    <property type="term" value="F:zinc ion binding"/>
    <property type="evidence" value="ECO:0007669"/>
    <property type="project" value="UniProtKB-KW"/>
</dbReference>
<reference evidence="7" key="1">
    <citation type="submission" date="2021-01" db="EMBL/GenBank/DDBJ databases">
        <title>A chromosome-scale assembly of European eel, Anguilla anguilla.</title>
        <authorList>
            <person name="Henkel C."/>
            <person name="Jong-Raadsen S.A."/>
            <person name="Dufour S."/>
            <person name="Weltzien F.-A."/>
            <person name="Palstra A.P."/>
            <person name="Pelster B."/>
            <person name="Spaink H.P."/>
            <person name="Van Den Thillart G.E."/>
            <person name="Jansen H."/>
            <person name="Zahm M."/>
            <person name="Klopp C."/>
            <person name="Cedric C."/>
            <person name="Louis A."/>
            <person name="Berthelot C."/>
            <person name="Parey E."/>
            <person name="Roest Crollius H."/>
            <person name="Montfort J."/>
            <person name="Robinson-Rechavi M."/>
            <person name="Bucao C."/>
            <person name="Bouchez O."/>
            <person name="Gislard M."/>
            <person name="Lluch J."/>
            <person name="Milhes M."/>
            <person name="Lampietro C."/>
            <person name="Lopez Roques C."/>
            <person name="Donnadieu C."/>
            <person name="Braasch I."/>
            <person name="Desvignes T."/>
            <person name="Postlethwait J."/>
            <person name="Bobe J."/>
            <person name="Guiguen Y."/>
            <person name="Dirks R."/>
        </authorList>
    </citation>
    <scope>NUCLEOTIDE SEQUENCE</scope>
    <source>
        <strain evidence="7">Tag_6206</strain>
        <tissue evidence="7">Liver</tissue>
    </source>
</reference>
<evidence type="ECO:0000313" key="8">
    <source>
        <dbReference type="Proteomes" id="UP001044222"/>
    </source>
</evidence>
<name>A0A9D3LMC8_ANGAN</name>
<dbReference type="AlphaFoldDB" id="A0A9D3LMC8"/>
<dbReference type="Gene3D" id="3.30.40.10">
    <property type="entry name" value="Zinc/RING finger domain, C3HC4 (zinc finger)"/>
    <property type="match status" value="1"/>
</dbReference>
<feature type="compositionally biased region" description="Polar residues" evidence="5">
    <location>
        <begin position="139"/>
        <end position="149"/>
    </location>
</feature>
<dbReference type="PROSITE" id="PS51805">
    <property type="entry name" value="EPHD"/>
    <property type="match status" value="1"/>
</dbReference>
<dbReference type="PANTHER" id="PTHR14955:SF6">
    <property type="entry name" value="RETINOIC ACID-INDUCED PROTEIN 1"/>
    <property type="match status" value="1"/>
</dbReference>
<feature type="region of interest" description="Disordered" evidence="5">
    <location>
        <begin position="596"/>
        <end position="616"/>
    </location>
</feature>
<keyword evidence="2" id="KW-0479">Metal-binding</keyword>
<feature type="region of interest" description="Disordered" evidence="5">
    <location>
        <begin position="123"/>
        <end position="149"/>
    </location>
</feature>
<dbReference type="GO" id="GO:0006357">
    <property type="term" value="P:regulation of transcription by RNA polymerase II"/>
    <property type="evidence" value="ECO:0007669"/>
    <property type="project" value="TreeGrafter"/>
</dbReference>
<feature type="domain" description="PHD-type" evidence="6">
    <location>
        <begin position="647"/>
        <end position="758"/>
    </location>
</feature>
<feature type="region of interest" description="Disordered" evidence="5">
    <location>
        <begin position="386"/>
        <end position="410"/>
    </location>
</feature>
<feature type="compositionally biased region" description="Polar residues" evidence="5">
    <location>
        <begin position="194"/>
        <end position="203"/>
    </location>
</feature>